<proteinExistence type="predicted"/>
<dbReference type="EMBL" id="JACYFG010000004">
    <property type="protein sequence ID" value="MBD5778329.1"/>
    <property type="molecule type" value="Genomic_DNA"/>
</dbReference>
<organism evidence="3 4">
    <name type="scientific">Pelagicoccus enzymogenes</name>
    <dbReference type="NCBI Taxonomy" id="2773457"/>
    <lineage>
        <taxon>Bacteria</taxon>
        <taxon>Pseudomonadati</taxon>
        <taxon>Verrucomicrobiota</taxon>
        <taxon>Opitutia</taxon>
        <taxon>Puniceicoccales</taxon>
        <taxon>Pelagicoccaceae</taxon>
        <taxon>Pelagicoccus</taxon>
    </lineage>
</organism>
<gene>
    <name evidence="3" type="ORF">IEN85_02335</name>
</gene>
<evidence type="ECO:0000313" key="3">
    <source>
        <dbReference type="EMBL" id="MBD5778329.1"/>
    </source>
</evidence>
<dbReference type="PANTHER" id="PTHR16026:SF0">
    <property type="entry name" value="CARTILAGE ACIDIC PROTEIN 1"/>
    <property type="match status" value="1"/>
</dbReference>
<dbReference type="Pfam" id="PF13517">
    <property type="entry name" value="FG-GAP_3"/>
    <property type="match status" value="4"/>
</dbReference>
<evidence type="ECO:0000256" key="1">
    <source>
        <dbReference type="ARBA" id="ARBA00022729"/>
    </source>
</evidence>
<comment type="caution">
    <text evidence="3">The sequence shown here is derived from an EMBL/GenBank/DDBJ whole genome shotgun (WGS) entry which is preliminary data.</text>
</comment>
<evidence type="ECO:0000313" key="4">
    <source>
        <dbReference type="Proteomes" id="UP000622317"/>
    </source>
</evidence>
<accession>A0A927F4N4</accession>
<reference evidence="3" key="1">
    <citation type="submission" date="2020-09" db="EMBL/GenBank/DDBJ databases">
        <title>Pelagicoccus enzymogenes sp. nov. with an EPS production, isolated from marine sediment.</title>
        <authorList>
            <person name="Feng X."/>
        </authorList>
    </citation>
    <scope>NUCLEOTIDE SEQUENCE</scope>
    <source>
        <strain evidence="3">NFK12</strain>
    </source>
</reference>
<dbReference type="Pfam" id="PF07593">
    <property type="entry name" value="UnbV_ASPIC"/>
    <property type="match status" value="2"/>
</dbReference>
<name>A0A927F4N4_9BACT</name>
<dbReference type="InterPro" id="IPR028994">
    <property type="entry name" value="Integrin_alpha_N"/>
</dbReference>
<protein>
    <submittedName>
        <fullName evidence="3">VCBS repeat-containing protein</fullName>
    </submittedName>
</protein>
<sequence>MSFNLSCLSMTRTDSIALVTIALLSSSAVSGQKAFSKLIEKTEFSVPSESRASTLFTKLDPNDTGLVVDNAYDDPEMWGTRYREYMGGSMGSGIAAGDYDGDGKLDLYVSTKTKPGRLFRNLGDWRFEDVTEEAGLAEESGVMSWLRNAVSSDDEVVWRQGAVFADIDNDGDKDLYVCRNGAPNLLYVNQGDGTFEEEGEKRGLGLSDGSVLGAFADYDRDGWLDVLVLTNQMDGTESNGRLDRLYRNTGGGLFVETTKEAGVSGDTFGHAVIWFDYNEDLWPDFYIANDYAGPDYLYRNNGDGSFTNVVDQVAPHTSYSTMGLDTADVDNNGHIDIFLGDMAATSRETEMRRKPAASKEDLLRMGGGIHVAPQYTRNSLLLNMGTDSFWEAACWAELDATDWTWSVRFEDFDNDGWMDLHVTNGMVREANNSDLLARMMQARSMPQRIAVMNRSPRLEESNLAFRSLAGGRFEDVTKNWGLEDVGVSFGAAMGDFDRDGDMDIVYLNHGGGLSVYRNDVAGGNRIQVRLRGGESNRDALGALVKVETRSGVQVRDLASARGYSSGSELVTHFGLGSESEIERLTVQWPLGGAQVFEKLDANFAYLIEEEGAARDGPVKVQGEPLFVPRAEDYGLKFVDESGLAISDQEQFLLPFRTDRHGPALAVGDVDGNGREDVYVGATTGSAARLLLSKDGGYEQVAVSGLGASAVEDGPVMLFDANGDGAEDLLVTKASAKSELWPQGFEPLIYSNDGKGKFSKTNWLPRLSINVGAAALGDVDGDGDLDLFLGARSIPGEYPASPRSFLLLRQGGRFVVSEVAGLDDIGLVKSALFRDIDMDGRPDLIAALEWDTVRYFRNAGGGVFEDRTEAAGFDSGLRGWWNGLASGDFNGDGRLDFAVGNLGLNTTYEASREAPASLYYGPFGASNQRVIAEAVYEDGTLYPLRARGDIGSRLGHALRRFPRSDDYAKATLEEVFGVRALDAAEVFEADSFLSGVFLSQEGGRYEFSPFPPRAQIGPILGLLAEDFDGDGYLDVFASQNTDVATPSFHGGAGLFLAGKGDGRFEVLEPSRSGVSIQGNGRAAVVLDAAGDGKPGVFSTRHRGESVYLENKSNAANWLAIHLTGSATNPNAVGAQLMFVYEDGYERIQEVGSGGGWMSQGSALLWVAHSKERRLARVAVRWTDGQVSELSEIPENGLWEIVK</sequence>
<keyword evidence="4" id="KW-1185">Reference proteome</keyword>
<dbReference type="InterPro" id="IPR011519">
    <property type="entry name" value="UnbV_ASPIC"/>
</dbReference>
<dbReference type="PANTHER" id="PTHR16026">
    <property type="entry name" value="CARTILAGE ACIDIC PROTEIN 1"/>
    <property type="match status" value="1"/>
</dbReference>
<dbReference type="Pfam" id="PF01839">
    <property type="entry name" value="FG-GAP"/>
    <property type="match status" value="1"/>
</dbReference>
<keyword evidence="1" id="KW-0732">Signal</keyword>
<dbReference type="SUPFAM" id="SSF69318">
    <property type="entry name" value="Integrin alpha N-terminal domain"/>
    <property type="match status" value="2"/>
</dbReference>
<feature type="domain" description="ASPIC/UnbV" evidence="2">
    <location>
        <begin position="1130"/>
        <end position="1195"/>
    </location>
</feature>
<dbReference type="InterPro" id="IPR027039">
    <property type="entry name" value="Crtac1"/>
</dbReference>
<evidence type="ECO:0000259" key="2">
    <source>
        <dbReference type="Pfam" id="PF07593"/>
    </source>
</evidence>
<dbReference type="Gene3D" id="2.130.10.130">
    <property type="entry name" value="Integrin alpha, N-terminal"/>
    <property type="match status" value="5"/>
</dbReference>
<dbReference type="InterPro" id="IPR013517">
    <property type="entry name" value="FG-GAP"/>
</dbReference>
<feature type="domain" description="ASPIC/UnbV" evidence="2">
    <location>
        <begin position="539"/>
        <end position="602"/>
    </location>
</feature>
<dbReference type="AlphaFoldDB" id="A0A927F4N4"/>
<dbReference type="Proteomes" id="UP000622317">
    <property type="component" value="Unassembled WGS sequence"/>
</dbReference>